<proteinExistence type="inferred from homology"/>
<keyword evidence="3 14" id="KW-0813">Transport</keyword>
<protein>
    <recommendedName>
        <fullName evidence="14">Disulfide bond formation protein B</fullName>
    </recommendedName>
    <alternativeName>
        <fullName evidence="14">Disulfide oxidoreductase</fullName>
    </alternativeName>
</protein>
<dbReference type="HAMAP" id="MF_00286">
    <property type="entry name" value="DsbB"/>
    <property type="match status" value="1"/>
</dbReference>
<evidence type="ECO:0000256" key="15">
    <source>
        <dbReference type="SAM" id="Phobius"/>
    </source>
</evidence>
<keyword evidence="5" id="KW-0997">Cell inner membrane</keyword>
<dbReference type="PANTHER" id="PTHR36570">
    <property type="entry name" value="DISULFIDE BOND FORMATION PROTEIN B"/>
    <property type="match status" value="1"/>
</dbReference>
<evidence type="ECO:0000256" key="5">
    <source>
        <dbReference type="ARBA" id="ARBA00022519"/>
    </source>
</evidence>
<dbReference type="PANTHER" id="PTHR36570:SF3">
    <property type="entry name" value="DISULFIDE BOND FORMATION PROTEIN B"/>
    <property type="match status" value="1"/>
</dbReference>
<feature type="topological domain" description="Cytoplasmic" evidence="14">
    <location>
        <begin position="164"/>
        <end position="172"/>
    </location>
</feature>
<evidence type="ECO:0000256" key="6">
    <source>
        <dbReference type="ARBA" id="ARBA00022692"/>
    </source>
</evidence>
<evidence type="ECO:0000256" key="9">
    <source>
        <dbReference type="ARBA" id="ARBA00023002"/>
    </source>
</evidence>
<feature type="transmembrane region" description="Helical" evidence="15">
    <location>
        <begin position="12"/>
        <end position="30"/>
    </location>
</feature>
<gene>
    <name evidence="14" type="primary">dsbB</name>
    <name evidence="16" type="ORF">E5S66_09380</name>
</gene>
<dbReference type="GO" id="GO:0006457">
    <property type="term" value="P:protein folding"/>
    <property type="evidence" value="ECO:0007669"/>
    <property type="project" value="InterPro"/>
</dbReference>
<evidence type="ECO:0000256" key="12">
    <source>
        <dbReference type="ARBA" id="ARBA00023186"/>
    </source>
</evidence>
<keyword evidence="6 14" id="KW-0812">Transmembrane</keyword>
<evidence type="ECO:0000256" key="8">
    <source>
        <dbReference type="ARBA" id="ARBA00022989"/>
    </source>
</evidence>
<keyword evidence="11 14" id="KW-1015">Disulfide bond</keyword>
<feature type="topological domain" description="Cytoplasmic" evidence="14">
    <location>
        <begin position="1"/>
        <end position="11"/>
    </location>
</feature>
<feature type="transmembrane region" description="Helical" evidence="15">
    <location>
        <begin position="71"/>
        <end position="92"/>
    </location>
</feature>
<dbReference type="InterPro" id="IPR003752">
    <property type="entry name" value="DiS_bond_form_DsbB/BdbC"/>
</dbReference>
<evidence type="ECO:0000256" key="1">
    <source>
        <dbReference type="ARBA" id="ARBA00004429"/>
    </source>
</evidence>
<accession>A0A5R9PG44</accession>
<evidence type="ECO:0000256" key="7">
    <source>
        <dbReference type="ARBA" id="ARBA00022982"/>
    </source>
</evidence>
<dbReference type="NCBIfam" id="NF003354">
    <property type="entry name" value="PRK04388.1"/>
    <property type="match status" value="1"/>
</dbReference>
<dbReference type="InterPro" id="IPR022920">
    <property type="entry name" value="Disulphide_bond_form_DsbB"/>
</dbReference>
<keyword evidence="4 14" id="KW-1003">Cell membrane</keyword>
<comment type="function">
    <text evidence="14">Required for disulfide bond formation in some periplasmic proteins. Acts by oxidizing the DsbA protein.</text>
</comment>
<dbReference type="Gene3D" id="1.20.1550.10">
    <property type="entry name" value="DsbB-like"/>
    <property type="match status" value="1"/>
</dbReference>
<evidence type="ECO:0000256" key="4">
    <source>
        <dbReference type="ARBA" id="ARBA00022475"/>
    </source>
</evidence>
<dbReference type="GO" id="GO:0005886">
    <property type="term" value="C:plasma membrane"/>
    <property type="evidence" value="ECO:0007669"/>
    <property type="project" value="UniProtKB-SubCell"/>
</dbReference>
<keyword evidence="9 14" id="KW-0560">Oxidoreductase</keyword>
<evidence type="ECO:0000256" key="14">
    <source>
        <dbReference type="HAMAP-Rule" id="MF_00286"/>
    </source>
</evidence>
<name>A0A5R9PG44_9GAMM</name>
<comment type="subcellular location">
    <subcellularLocation>
        <location evidence="1">Cell inner membrane</location>
        <topology evidence="1">Multi-pass membrane protein</topology>
    </subcellularLocation>
    <subcellularLocation>
        <location evidence="14">Cell membrane</location>
        <topology evidence="14">Multi-pass membrane protein</topology>
    </subcellularLocation>
</comment>
<keyword evidence="17" id="KW-1185">Reference proteome</keyword>
<dbReference type="EMBL" id="SROY01000003">
    <property type="protein sequence ID" value="TLX21718.1"/>
    <property type="molecule type" value="Genomic_DNA"/>
</dbReference>
<evidence type="ECO:0000256" key="2">
    <source>
        <dbReference type="ARBA" id="ARBA00008823"/>
    </source>
</evidence>
<dbReference type="InterPro" id="IPR050183">
    <property type="entry name" value="DsbB"/>
</dbReference>
<evidence type="ECO:0000256" key="11">
    <source>
        <dbReference type="ARBA" id="ARBA00023157"/>
    </source>
</evidence>
<dbReference type="SUPFAM" id="SSF158442">
    <property type="entry name" value="DsbB-like"/>
    <property type="match status" value="1"/>
</dbReference>
<evidence type="ECO:0000313" key="17">
    <source>
        <dbReference type="Proteomes" id="UP000308508"/>
    </source>
</evidence>
<keyword evidence="7 14" id="KW-0249">Electron transport</keyword>
<evidence type="ECO:0000256" key="3">
    <source>
        <dbReference type="ARBA" id="ARBA00022448"/>
    </source>
</evidence>
<dbReference type="Proteomes" id="UP000308508">
    <property type="component" value="Unassembled WGS sequence"/>
</dbReference>
<dbReference type="GO" id="GO:0009055">
    <property type="term" value="F:electron transfer activity"/>
    <property type="evidence" value="ECO:0007669"/>
    <property type="project" value="UniProtKB-UniRule"/>
</dbReference>
<dbReference type="InterPro" id="IPR023380">
    <property type="entry name" value="DsbB-like_sf"/>
</dbReference>
<feature type="transmembrane region" description="Helical" evidence="15">
    <location>
        <begin position="144"/>
        <end position="163"/>
    </location>
</feature>
<comment type="caution">
    <text evidence="14">Lacks conserved residue(s) required for the propagation of feature annotation.</text>
</comment>
<feature type="transmembrane region" description="Helical" evidence="15">
    <location>
        <begin position="42"/>
        <end position="59"/>
    </location>
</feature>
<dbReference type="GO" id="GO:0015035">
    <property type="term" value="F:protein-disulfide reductase activity"/>
    <property type="evidence" value="ECO:0007669"/>
    <property type="project" value="UniProtKB-UniRule"/>
</dbReference>
<dbReference type="RefSeq" id="WP_138348971.1">
    <property type="nucleotide sequence ID" value="NZ_SROY01000003.1"/>
</dbReference>
<evidence type="ECO:0000256" key="10">
    <source>
        <dbReference type="ARBA" id="ARBA00023136"/>
    </source>
</evidence>
<sequence>MNPFRWSFRQQFLFGFVICAALLGYAFFVQFQLGIQPCPFCIFQRICFAALGLVFLLGAMHAPRASGGRKVWGVLAFAAAAAGMGVAGRHSWVQLNPPELPTCAPGWNFLVEQNSWLGVVRKVLLANGDCSSIDWRFLGLSMPMWALLWFVVLGFGALYAGFLHRHAHRFRR</sequence>
<keyword evidence="8 14" id="KW-1133">Transmembrane helix</keyword>
<comment type="caution">
    <text evidence="16">The sequence shown here is derived from an EMBL/GenBank/DDBJ whole genome shotgun (WGS) entry which is preliminary data.</text>
</comment>
<evidence type="ECO:0000313" key="16">
    <source>
        <dbReference type="EMBL" id="TLX21718.1"/>
    </source>
</evidence>
<comment type="similarity">
    <text evidence="2 14">Belongs to the DsbB family.</text>
</comment>
<dbReference type="AlphaFoldDB" id="A0A5R9PG44"/>
<dbReference type="STRING" id="1123377.GCA_000423885_02068"/>
<keyword evidence="12 14" id="KW-0143">Chaperone</keyword>
<feature type="topological domain" description="Periplasmic" evidence="14">
    <location>
        <begin position="29"/>
        <end position="46"/>
    </location>
</feature>
<reference evidence="16 17" key="1">
    <citation type="submission" date="2019-04" db="EMBL/GenBank/DDBJ databases">
        <authorList>
            <person name="Grouzdev D.S."/>
            <person name="Nazina T.N."/>
        </authorList>
    </citation>
    <scope>NUCLEOTIDE SEQUENCE [LARGE SCALE GENOMIC DNA]</scope>
    <source>
        <strain evidence="16 17">SHC 3-19</strain>
    </source>
</reference>
<evidence type="ECO:0000256" key="13">
    <source>
        <dbReference type="ARBA" id="ARBA00023284"/>
    </source>
</evidence>
<organism evidence="16 17">
    <name type="scientific">Thermomonas fusca</name>
    <dbReference type="NCBI Taxonomy" id="215690"/>
    <lineage>
        <taxon>Bacteria</taxon>
        <taxon>Pseudomonadati</taxon>
        <taxon>Pseudomonadota</taxon>
        <taxon>Gammaproteobacteria</taxon>
        <taxon>Lysobacterales</taxon>
        <taxon>Lysobacteraceae</taxon>
        <taxon>Thermomonas</taxon>
    </lineage>
</organism>
<keyword evidence="10 14" id="KW-0472">Membrane</keyword>
<dbReference type="Pfam" id="PF02600">
    <property type="entry name" value="DsbB"/>
    <property type="match status" value="1"/>
</dbReference>
<feature type="disulfide bond" description="Redox-active" evidence="14">
    <location>
        <begin position="38"/>
        <end position="41"/>
    </location>
</feature>
<keyword evidence="13 14" id="KW-0676">Redox-active center</keyword>